<keyword evidence="2" id="KW-0472">Membrane</keyword>
<evidence type="ECO:0000256" key="1">
    <source>
        <dbReference type="SAM" id="MobiDB-lite"/>
    </source>
</evidence>
<name>A0A4Y6PTY4_PERCE</name>
<keyword evidence="2" id="KW-0812">Transmembrane</keyword>
<feature type="transmembrane region" description="Helical" evidence="2">
    <location>
        <begin position="7"/>
        <end position="25"/>
    </location>
</feature>
<keyword evidence="4" id="KW-1185">Reference proteome</keyword>
<feature type="transmembrane region" description="Helical" evidence="2">
    <location>
        <begin position="37"/>
        <end position="55"/>
    </location>
</feature>
<gene>
    <name evidence="3" type="ORF">FIV42_13895</name>
</gene>
<dbReference type="OrthoDB" id="10008583at2"/>
<organism evidence="3 4">
    <name type="scientific">Persicimonas caeni</name>
    <dbReference type="NCBI Taxonomy" id="2292766"/>
    <lineage>
        <taxon>Bacteria</taxon>
        <taxon>Deltaproteobacteria</taxon>
        <taxon>Bradymonadales</taxon>
        <taxon>Bradymonadaceae</taxon>
        <taxon>Persicimonas</taxon>
    </lineage>
</organism>
<feature type="region of interest" description="Disordered" evidence="1">
    <location>
        <begin position="479"/>
        <end position="511"/>
    </location>
</feature>
<reference evidence="3 4" key="1">
    <citation type="submission" date="2019-06" db="EMBL/GenBank/DDBJ databases">
        <title>Persicimonas caeni gen. nov., sp. nov., a predatory bacterium isolated from solar saltern.</title>
        <authorList>
            <person name="Wang S."/>
        </authorList>
    </citation>
    <scope>NUCLEOTIDE SEQUENCE [LARGE SCALE GENOMIC DNA]</scope>
    <source>
        <strain evidence="3 4">YN101</strain>
    </source>
</reference>
<evidence type="ECO:0000313" key="4">
    <source>
        <dbReference type="Proteomes" id="UP000315995"/>
    </source>
</evidence>
<sequence>MAANFKPYLSSGTIAAGAVGVLALYGSDQWLEPMMPLMLGAAAALPISIVGALLLHPEARNAPSRFLVIGLTALVGALVGVGVPALWLAPQVRAGVAKAAPSAVDLYGALEDPDQNVQLEACRQLFAGHGELDGISDALTGRPRLATRCLTDVGEANRAAIVAANLESDWYKRLMTQAPVDDENQCLHAQALVSLPVDAGAKQTDLLNCAFRSPSKAKRTCCADSLTQMNASCESLAGSIDAGKLVRSGAAADLMALSFGEATAKREFSEIASKVDLTCEKMQMVGVQLACVALGGESNRTRAREVLDWLVDENDRCLDGQRGESSVTPSQVCDALIERIQRQGKVDGDMVCKSHQKVLQEQAALMEEIKGLSAEESAALAGQISAGNSQASDQMLSLDQFAAAAQSNRGEALKSYNKEQVRQMMERARQQAPSPEELGTKPFQNLQAIQDTANKMMGEDKAQAQFIESRITPNTEVLGEKTKKGMEQIQGAQKLLKGEQAKAKHEHKRDK</sequence>
<keyword evidence="2" id="KW-1133">Transmembrane helix</keyword>
<accession>A0A5B8Y742</accession>
<dbReference type="Proteomes" id="UP000315995">
    <property type="component" value="Chromosome"/>
</dbReference>
<evidence type="ECO:0000256" key="2">
    <source>
        <dbReference type="SAM" id="Phobius"/>
    </source>
</evidence>
<evidence type="ECO:0000313" key="3">
    <source>
        <dbReference type="EMBL" id="QDG51796.1"/>
    </source>
</evidence>
<accession>A0A4Y6PTY4</accession>
<protein>
    <submittedName>
        <fullName evidence="3">Uncharacterized protein</fullName>
    </submittedName>
</protein>
<dbReference type="EMBL" id="CP041186">
    <property type="protein sequence ID" value="QDG51796.1"/>
    <property type="molecule type" value="Genomic_DNA"/>
</dbReference>
<dbReference type="RefSeq" id="WP_141198276.1">
    <property type="nucleotide sequence ID" value="NZ_CP041186.1"/>
</dbReference>
<feature type="transmembrane region" description="Helical" evidence="2">
    <location>
        <begin position="67"/>
        <end position="89"/>
    </location>
</feature>
<dbReference type="AlphaFoldDB" id="A0A4Y6PTY4"/>
<proteinExistence type="predicted"/>